<sequence length="506" mass="51651">MGDLSVFPLDQGMMNLGESARPFGGKPSLEGGGGSSGGDENPFVSALGEALAEGGAGGSDGVLGPFAFDGHLQGAQPQVVESPPQLRKGLAVGGLGFKGPLRQFFFNPVIDVKGEELPDGGPEGGEGELTSPSGGEVSSPERDIPACFVKAGDVPGEAAEGLKGGDGLPLFARGADAPTRGDGVKLVDAENDKEEGDPVGARLSLFIRALEEMERAKVLPAAGPDRSFGVSGALSEPMVGVPGSAEGHGGLGDLSAGPSGGSVADGALASWGSGAYGGTDVDLPVAHEGLSESRGLAAGLKDFPPRGLSKRGSGEDSAGLQGLSEPSRASRKDRPVPHGEASLPFHPQQSGLNGAINPASSPGAWPVRLGYTGEAALGEGLVRVFREVASGANRATVVVEPPSLGRVEVQLLLDGGELSARIRVENRELLGLVQAQSQRLKESLEAQGLQVSGLSVDLRNDERRPKEGPLEGRKRSSLGIRGDGEEAEDVPVFRVDLRNGLLHWLA</sequence>
<dbReference type="EMBL" id="CM001377">
    <property type="protein sequence ID" value="EHM09596.1"/>
    <property type="molecule type" value="Genomic_DNA"/>
</dbReference>
<feature type="region of interest" description="Disordered" evidence="1">
    <location>
        <begin position="239"/>
        <end position="259"/>
    </location>
</feature>
<feature type="compositionally biased region" description="Basic and acidic residues" evidence="1">
    <location>
        <begin position="458"/>
        <end position="474"/>
    </location>
</feature>
<dbReference type="Proteomes" id="UP000005730">
    <property type="component" value="Chromosome"/>
</dbReference>
<dbReference type="RefSeq" id="WP_006583090.1">
    <property type="nucleotide sequence ID" value="NZ_CM001377.1"/>
</dbReference>
<feature type="compositionally biased region" description="Basic and acidic residues" evidence="1">
    <location>
        <begin position="328"/>
        <end position="337"/>
    </location>
</feature>
<dbReference type="CDD" id="cd17470">
    <property type="entry name" value="T3SS_Flik_C"/>
    <property type="match status" value="1"/>
</dbReference>
<protein>
    <submittedName>
        <fullName evidence="3">Flagellar hook-length control protein</fullName>
    </submittedName>
</protein>
<evidence type="ECO:0000259" key="2">
    <source>
        <dbReference type="Pfam" id="PF02120"/>
    </source>
</evidence>
<reference evidence="3 4" key="1">
    <citation type="submission" date="2011-10" db="EMBL/GenBank/DDBJ databases">
        <title>The Noncontiguous Finished genome of Thermanaerovibrio velox DSM 12556.</title>
        <authorList>
            <consortium name="US DOE Joint Genome Institute (JGI-PGF)"/>
            <person name="Lucas S."/>
            <person name="Copeland A."/>
            <person name="Lapidus A."/>
            <person name="Glavina del Rio T."/>
            <person name="Dalin E."/>
            <person name="Tice H."/>
            <person name="Bruce D."/>
            <person name="Goodwin L."/>
            <person name="Pitluck S."/>
            <person name="Peters L."/>
            <person name="Mikhailova N."/>
            <person name="Teshima H."/>
            <person name="Kyrpides N."/>
            <person name="Mavromatis K."/>
            <person name="Ivanova N."/>
            <person name="Markowitz V."/>
            <person name="Cheng J.-F."/>
            <person name="Hugenholtz P."/>
            <person name="Woyke T."/>
            <person name="Wu D."/>
            <person name="Spring S."/>
            <person name="Brambilla E.-M."/>
            <person name="Klenk H.-P."/>
            <person name="Eisen J.A."/>
        </authorList>
    </citation>
    <scope>NUCLEOTIDE SEQUENCE [LARGE SCALE GENOMIC DNA]</scope>
    <source>
        <strain evidence="3 4">DSM 12556</strain>
    </source>
</reference>
<dbReference type="Gene3D" id="3.30.750.140">
    <property type="match status" value="1"/>
</dbReference>
<feature type="domain" description="Flagellar hook-length control protein-like C-terminal" evidence="2">
    <location>
        <begin position="386"/>
        <end position="462"/>
    </location>
</feature>
<keyword evidence="3" id="KW-0966">Cell projection</keyword>
<dbReference type="InterPro" id="IPR038610">
    <property type="entry name" value="FliK-like_C_sf"/>
</dbReference>
<keyword evidence="4" id="KW-1185">Reference proteome</keyword>
<feature type="region of interest" description="Disordered" evidence="1">
    <location>
        <begin position="296"/>
        <end position="359"/>
    </location>
</feature>
<dbReference type="HOGENOM" id="CLU_538534_0_0_0"/>
<evidence type="ECO:0000313" key="3">
    <source>
        <dbReference type="EMBL" id="EHM09596.1"/>
    </source>
</evidence>
<organism evidence="3 4">
    <name type="scientific">Thermanaerovibrio velox DSM 12556</name>
    <dbReference type="NCBI Taxonomy" id="926567"/>
    <lineage>
        <taxon>Bacteria</taxon>
        <taxon>Thermotogati</taxon>
        <taxon>Synergistota</taxon>
        <taxon>Synergistia</taxon>
        <taxon>Synergistales</taxon>
        <taxon>Synergistaceae</taxon>
        <taxon>Thermanaerovibrio</taxon>
    </lineage>
</organism>
<evidence type="ECO:0000256" key="1">
    <source>
        <dbReference type="SAM" id="MobiDB-lite"/>
    </source>
</evidence>
<feature type="region of interest" description="Disordered" evidence="1">
    <location>
        <begin position="457"/>
        <end position="481"/>
    </location>
</feature>
<proteinExistence type="predicted"/>
<dbReference type="eggNOG" id="COG3144">
    <property type="taxonomic scope" value="Bacteria"/>
</dbReference>
<dbReference type="InterPro" id="IPR021136">
    <property type="entry name" value="Flagellar_hook_control-like_C"/>
</dbReference>
<accession>H0UPP9</accession>
<dbReference type="STRING" id="926567.TheveDRAFT_0432"/>
<keyword evidence="3" id="KW-0969">Cilium</keyword>
<keyword evidence="3" id="KW-0282">Flagellum</keyword>
<feature type="region of interest" description="Disordered" evidence="1">
    <location>
        <begin position="17"/>
        <end position="43"/>
    </location>
</feature>
<gene>
    <name evidence="3" type="ORF">TheveDRAFT_0432</name>
</gene>
<dbReference type="Pfam" id="PF02120">
    <property type="entry name" value="Flg_hook"/>
    <property type="match status" value="1"/>
</dbReference>
<dbReference type="AlphaFoldDB" id="H0UPP9"/>
<name>H0UPP9_9BACT</name>
<evidence type="ECO:0000313" key="4">
    <source>
        <dbReference type="Proteomes" id="UP000005730"/>
    </source>
</evidence>
<feature type="region of interest" description="Disordered" evidence="1">
    <location>
        <begin position="113"/>
        <end position="141"/>
    </location>
</feature>